<accession>U5QDK4</accession>
<evidence type="ECO:0000256" key="5">
    <source>
        <dbReference type="ARBA" id="ARBA00022840"/>
    </source>
</evidence>
<dbReference type="InterPro" id="IPR004821">
    <property type="entry name" value="Cyt_trans-like"/>
</dbReference>
<dbReference type="SUPFAM" id="SSF52374">
    <property type="entry name" value="Nucleotidylyl transferase"/>
    <property type="match status" value="1"/>
</dbReference>
<dbReference type="InterPro" id="IPR011914">
    <property type="entry name" value="RfaE_dom_II"/>
</dbReference>
<dbReference type="Pfam" id="PF01467">
    <property type="entry name" value="CTP_transf_like"/>
    <property type="match status" value="1"/>
</dbReference>
<keyword evidence="3" id="KW-0548">Nucleotidyltransferase</keyword>
<keyword evidence="5" id="KW-0067">ATP-binding</keyword>
<evidence type="ECO:0000256" key="6">
    <source>
        <dbReference type="ARBA" id="ARBA00023277"/>
    </source>
</evidence>
<evidence type="ECO:0000256" key="4">
    <source>
        <dbReference type="ARBA" id="ARBA00022741"/>
    </source>
</evidence>
<dbReference type="GO" id="GO:0016779">
    <property type="term" value="F:nucleotidyltransferase activity"/>
    <property type="evidence" value="ECO:0007669"/>
    <property type="project" value="UniProtKB-KW"/>
</dbReference>
<evidence type="ECO:0000313" key="10">
    <source>
        <dbReference type="Proteomes" id="UP000017396"/>
    </source>
</evidence>
<dbReference type="GO" id="GO:0016773">
    <property type="term" value="F:phosphotransferase activity, alcohol group as acceptor"/>
    <property type="evidence" value="ECO:0007669"/>
    <property type="project" value="InterPro"/>
</dbReference>
<comment type="catalytic activity">
    <reaction evidence="7">
        <text>D-glycero-beta-D-manno-heptose 1-phosphate + ATP + H(+) = ADP-D-glycero-beta-D-manno-heptose + diphosphate</text>
        <dbReference type="Rhea" id="RHEA:27465"/>
        <dbReference type="ChEBI" id="CHEBI:15378"/>
        <dbReference type="ChEBI" id="CHEBI:30616"/>
        <dbReference type="ChEBI" id="CHEBI:33019"/>
        <dbReference type="ChEBI" id="CHEBI:59967"/>
        <dbReference type="ChEBI" id="CHEBI:61593"/>
        <dbReference type="EC" id="2.7.7.70"/>
    </reaction>
</comment>
<dbReference type="EMBL" id="CP003587">
    <property type="protein sequence ID" value="AGY57017.1"/>
    <property type="molecule type" value="Genomic_DNA"/>
</dbReference>
<evidence type="ECO:0000259" key="8">
    <source>
        <dbReference type="Pfam" id="PF01467"/>
    </source>
</evidence>
<dbReference type="EC" id="2.7.7.70" evidence="1"/>
<proteinExistence type="predicted"/>
<evidence type="ECO:0000313" key="9">
    <source>
        <dbReference type="EMBL" id="AGY57017.1"/>
    </source>
</evidence>
<dbReference type="HOGENOM" id="CLU_034585_2_0_3"/>
<dbReference type="PATRIC" id="fig|1183438.3.peg.765"/>
<dbReference type="GO" id="GO:0005524">
    <property type="term" value="F:ATP binding"/>
    <property type="evidence" value="ECO:0007669"/>
    <property type="project" value="UniProtKB-KW"/>
</dbReference>
<dbReference type="GO" id="GO:0005975">
    <property type="term" value="P:carbohydrate metabolic process"/>
    <property type="evidence" value="ECO:0007669"/>
    <property type="project" value="InterPro"/>
</dbReference>
<dbReference type="NCBIfam" id="TIGR02199">
    <property type="entry name" value="rfaE_dom_II"/>
    <property type="match status" value="1"/>
</dbReference>
<evidence type="ECO:0000256" key="2">
    <source>
        <dbReference type="ARBA" id="ARBA00022679"/>
    </source>
</evidence>
<reference evidence="9 10" key="1">
    <citation type="journal article" date="2013" name="PLoS ONE">
        <title>Cultivation and Complete Genome Sequencing of Gloeobacter kilaueensis sp. nov., from a Lava Cave in Kilauea Caldera, Hawai'i.</title>
        <authorList>
            <person name="Saw J.H."/>
            <person name="Schatz M."/>
            <person name="Brown M.V."/>
            <person name="Kunkel D.D."/>
            <person name="Foster J.S."/>
            <person name="Shick H."/>
            <person name="Christensen S."/>
            <person name="Hou S."/>
            <person name="Wan X."/>
            <person name="Donachie S.P."/>
        </authorList>
    </citation>
    <scope>NUCLEOTIDE SEQUENCE [LARGE SCALE GENOMIC DNA]</scope>
    <source>
        <strain evidence="10">JS</strain>
    </source>
</reference>
<name>U5QDK4_GLOK1</name>
<dbReference type="Gene3D" id="3.40.50.620">
    <property type="entry name" value="HUPs"/>
    <property type="match status" value="1"/>
</dbReference>
<keyword evidence="6" id="KW-0119">Carbohydrate metabolism</keyword>
<evidence type="ECO:0000256" key="1">
    <source>
        <dbReference type="ARBA" id="ARBA00012519"/>
    </source>
</evidence>
<dbReference type="InterPro" id="IPR050385">
    <property type="entry name" value="Archaeal_FAD_synthase"/>
</dbReference>
<keyword evidence="2" id="KW-0808">Transferase</keyword>
<dbReference type="AlphaFoldDB" id="U5QDK4"/>
<dbReference type="InterPro" id="IPR014729">
    <property type="entry name" value="Rossmann-like_a/b/a_fold"/>
</dbReference>
<keyword evidence="10" id="KW-1185">Reference proteome</keyword>
<dbReference type="Proteomes" id="UP000017396">
    <property type="component" value="Chromosome"/>
</dbReference>
<dbReference type="OrthoDB" id="9802794at2"/>
<dbReference type="RefSeq" id="WP_023172067.1">
    <property type="nucleotide sequence ID" value="NC_022600.1"/>
</dbReference>
<evidence type="ECO:0000256" key="7">
    <source>
        <dbReference type="ARBA" id="ARBA00047428"/>
    </source>
</evidence>
<protein>
    <recommendedName>
        <fullName evidence="1">D-glycero-beta-D-manno-heptose 1-phosphate adenylyltransferase</fullName>
        <ecNumber evidence="1">2.7.7.70</ecNumber>
    </recommendedName>
</protein>
<keyword evidence="4" id="KW-0547">Nucleotide-binding</keyword>
<evidence type="ECO:0000256" key="3">
    <source>
        <dbReference type="ARBA" id="ARBA00022695"/>
    </source>
</evidence>
<dbReference type="eggNOG" id="COG0615">
    <property type="taxonomic scope" value="Bacteria"/>
</dbReference>
<dbReference type="PANTHER" id="PTHR43793:SF2">
    <property type="entry name" value="BIFUNCTIONAL PROTEIN HLDE"/>
    <property type="match status" value="1"/>
</dbReference>
<dbReference type="PANTHER" id="PTHR43793">
    <property type="entry name" value="FAD SYNTHASE"/>
    <property type="match status" value="1"/>
</dbReference>
<gene>
    <name evidence="9" type="ORF">GKIL_0771</name>
</gene>
<feature type="domain" description="Cytidyltransferase-like" evidence="8">
    <location>
        <begin position="27"/>
        <end position="120"/>
    </location>
</feature>
<dbReference type="STRING" id="1183438.GKIL_0771"/>
<dbReference type="KEGG" id="glj:GKIL_0771"/>
<sequence length="157" mass="16855">MAERVVSVQVLQQQVAAAPERWRPLVLTNGCFDILHAGHVHYLEQARALGRTLVVGLNSDQSVRQLKGPTRPVVPEGERATVLAALRAVDAVVVFAEATATALVEALQPDIYVKGGDYATRDLPEAQAVAAGGGKIVLIPFRWQTSTSALLARIQKL</sequence>
<dbReference type="NCBIfam" id="TIGR00125">
    <property type="entry name" value="cyt_tran_rel"/>
    <property type="match status" value="1"/>
</dbReference>
<organism evidence="9 10">
    <name type="scientific">Gloeobacter kilaueensis (strain ATCC BAA-2537 / CCAP 1431/1 / ULC 316 / JS1)</name>
    <dbReference type="NCBI Taxonomy" id="1183438"/>
    <lineage>
        <taxon>Bacteria</taxon>
        <taxon>Bacillati</taxon>
        <taxon>Cyanobacteriota</taxon>
        <taxon>Cyanophyceae</taxon>
        <taxon>Gloeobacterales</taxon>
        <taxon>Gloeobacteraceae</taxon>
        <taxon>Gloeobacter</taxon>
    </lineage>
</organism>